<evidence type="ECO:0000256" key="4">
    <source>
        <dbReference type="ARBA" id="ARBA00023163"/>
    </source>
</evidence>
<dbReference type="PANTHER" id="PTHR30537:SF74">
    <property type="entry name" value="HTH-TYPE TRANSCRIPTIONAL REGULATOR TRPI"/>
    <property type="match status" value="1"/>
</dbReference>
<dbReference type="Pfam" id="PF00126">
    <property type="entry name" value="HTH_1"/>
    <property type="match status" value="1"/>
</dbReference>
<dbReference type="GO" id="GO:0006351">
    <property type="term" value="P:DNA-templated transcription"/>
    <property type="evidence" value="ECO:0007669"/>
    <property type="project" value="TreeGrafter"/>
</dbReference>
<reference evidence="6 7" key="1">
    <citation type="submission" date="2016-10" db="EMBL/GenBank/DDBJ databases">
        <authorList>
            <person name="de Groot N.N."/>
        </authorList>
    </citation>
    <scope>NUCLEOTIDE SEQUENCE [LARGE SCALE GENOMIC DNA]</scope>
    <source>
        <strain evidence="6 7">DSM 17890</strain>
    </source>
</reference>
<proteinExistence type="inferred from homology"/>
<dbReference type="PANTHER" id="PTHR30537">
    <property type="entry name" value="HTH-TYPE TRANSCRIPTIONAL REGULATOR"/>
    <property type="match status" value="1"/>
</dbReference>
<keyword evidence="2" id="KW-0805">Transcription regulation</keyword>
<dbReference type="EMBL" id="FNMZ01000005">
    <property type="protein sequence ID" value="SDX43722.1"/>
    <property type="molecule type" value="Genomic_DNA"/>
</dbReference>
<keyword evidence="7" id="KW-1185">Reference proteome</keyword>
<evidence type="ECO:0000256" key="2">
    <source>
        <dbReference type="ARBA" id="ARBA00023015"/>
    </source>
</evidence>
<evidence type="ECO:0000256" key="1">
    <source>
        <dbReference type="ARBA" id="ARBA00009437"/>
    </source>
</evidence>
<comment type="similarity">
    <text evidence="1">Belongs to the LysR transcriptional regulatory family.</text>
</comment>
<gene>
    <name evidence="6" type="ORF">SAMN05444336_105106</name>
</gene>
<dbReference type="OrthoDB" id="9813056at2"/>
<dbReference type="InterPro" id="IPR005119">
    <property type="entry name" value="LysR_subst-bd"/>
</dbReference>
<sequence>MDDSPRSASKASQPLNNLPLNPMRAFAVASRHKTFTAAAAQMGVSQVAVSRQIAILENYLGVKLFERGARSVKLTEVGRNFGHEIAGLFDDLETATARILANESRNTVNLRIYPTFAHHWLMPRLAEFSRRHPDCRIRLDTRVEPLDFRGTHLDAALQLGHGAWRDARARKLFDEVVDVVCAPAYAERMGGLKSLEDIARCDLLHSRYRRSEWERWSRAAGVEVNAREGIEFDTSLLTYSAARQGFGLAVGQLDLLTEELESGALIRPFDRPWRTGAAFWVVWPTMTSAGAQTRRFVDWLLDASGESPEFFRRGAAAEMPSEQVTD</sequence>
<evidence type="ECO:0000313" key="6">
    <source>
        <dbReference type="EMBL" id="SDX43722.1"/>
    </source>
</evidence>
<dbReference type="Proteomes" id="UP000199118">
    <property type="component" value="Unassembled WGS sequence"/>
</dbReference>
<dbReference type="GO" id="GO:0003700">
    <property type="term" value="F:DNA-binding transcription factor activity"/>
    <property type="evidence" value="ECO:0007669"/>
    <property type="project" value="InterPro"/>
</dbReference>
<name>A0A1H3BP28_9RHOB</name>
<dbReference type="CDD" id="cd08432">
    <property type="entry name" value="PBP2_GcdR_TrpI_HvrB_AmpR_like"/>
    <property type="match status" value="1"/>
</dbReference>
<dbReference type="AlphaFoldDB" id="A0A1H3BP28"/>
<dbReference type="InterPro" id="IPR036388">
    <property type="entry name" value="WH-like_DNA-bd_sf"/>
</dbReference>
<dbReference type="SUPFAM" id="SSF46785">
    <property type="entry name" value="Winged helix' DNA-binding domain"/>
    <property type="match status" value="1"/>
</dbReference>
<organism evidence="6 7">
    <name type="scientific">Albimonas donghaensis</name>
    <dbReference type="NCBI Taxonomy" id="356660"/>
    <lineage>
        <taxon>Bacteria</taxon>
        <taxon>Pseudomonadati</taxon>
        <taxon>Pseudomonadota</taxon>
        <taxon>Alphaproteobacteria</taxon>
        <taxon>Rhodobacterales</taxon>
        <taxon>Paracoccaceae</taxon>
        <taxon>Albimonas</taxon>
    </lineage>
</organism>
<dbReference type="RefSeq" id="WP_092683122.1">
    <property type="nucleotide sequence ID" value="NZ_FNMZ01000005.1"/>
</dbReference>
<dbReference type="PROSITE" id="PS50931">
    <property type="entry name" value="HTH_LYSR"/>
    <property type="match status" value="1"/>
</dbReference>
<dbReference type="STRING" id="356660.SAMN05444336_105106"/>
<keyword evidence="3" id="KW-0238">DNA-binding</keyword>
<accession>A0A1H3BP28</accession>
<dbReference type="Gene3D" id="3.40.190.10">
    <property type="entry name" value="Periplasmic binding protein-like II"/>
    <property type="match status" value="2"/>
</dbReference>
<dbReference type="InterPro" id="IPR036390">
    <property type="entry name" value="WH_DNA-bd_sf"/>
</dbReference>
<feature type="domain" description="HTH lysR-type" evidence="5">
    <location>
        <begin position="18"/>
        <end position="75"/>
    </location>
</feature>
<keyword evidence="4" id="KW-0804">Transcription</keyword>
<dbReference type="PRINTS" id="PR00039">
    <property type="entry name" value="HTHLYSR"/>
</dbReference>
<evidence type="ECO:0000256" key="3">
    <source>
        <dbReference type="ARBA" id="ARBA00023125"/>
    </source>
</evidence>
<dbReference type="SUPFAM" id="SSF53850">
    <property type="entry name" value="Periplasmic binding protein-like II"/>
    <property type="match status" value="1"/>
</dbReference>
<evidence type="ECO:0000313" key="7">
    <source>
        <dbReference type="Proteomes" id="UP000199118"/>
    </source>
</evidence>
<protein>
    <submittedName>
        <fullName evidence="6">LysR family transcriptional regulator, glycine cleavage system transcriptional activator</fullName>
    </submittedName>
</protein>
<dbReference type="InterPro" id="IPR000847">
    <property type="entry name" value="LysR_HTH_N"/>
</dbReference>
<dbReference type="Gene3D" id="1.10.10.10">
    <property type="entry name" value="Winged helix-like DNA-binding domain superfamily/Winged helix DNA-binding domain"/>
    <property type="match status" value="1"/>
</dbReference>
<evidence type="ECO:0000259" key="5">
    <source>
        <dbReference type="PROSITE" id="PS50931"/>
    </source>
</evidence>
<dbReference type="GO" id="GO:0043565">
    <property type="term" value="F:sequence-specific DNA binding"/>
    <property type="evidence" value="ECO:0007669"/>
    <property type="project" value="TreeGrafter"/>
</dbReference>
<dbReference type="InterPro" id="IPR058163">
    <property type="entry name" value="LysR-type_TF_proteobact-type"/>
</dbReference>
<dbReference type="FunFam" id="1.10.10.10:FF:000001">
    <property type="entry name" value="LysR family transcriptional regulator"/>
    <property type="match status" value="1"/>
</dbReference>
<dbReference type="Pfam" id="PF03466">
    <property type="entry name" value="LysR_substrate"/>
    <property type="match status" value="1"/>
</dbReference>